<dbReference type="Gene3D" id="3.90.70.10">
    <property type="entry name" value="Cysteine proteinases"/>
    <property type="match status" value="1"/>
</dbReference>
<organism evidence="1 2">
    <name type="scientific">Imperialibacter roseus</name>
    <dbReference type="NCBI Taxonomy" id="1324217"/>
    <lineage>
        <taxon>Bacteria</taxon>
        <taxon>Pseudomonadati</taxon>
        <taxon>Bacteroidota</taxon>
        <taxon>Cytophagia</taxon>
        <taxon>Cytophagales</taxon>
        <taxon>Flammeovirgaceae</taxon>
        <taxon>Imperialibacter</taxon>
    </lineage>
</organism>
<dbReference type="Proteomes" id="UP001302349">
    <property type="component" value="Chromosome"/>
</dbReference>
<dbReference type="EMBL" id="CP136051">
    <property type="protein sequence ID" value="WOK09328.1"/>
    <property type="molecule type" value="Genomic_DNA"/>
</dbReference>
<evidence type="ECO:0000313" key="1">
    <source>
        <dbReference type="EMBL" id="WOK09328.1"/>
    </source>
</evidence>
<gene>
    <name evidence="1" type="ORF">RT717_11830</name>
</gene>
<keyword evidence="2" id="KW-1185">Reference proteome</keyword>
<sequence>MHSKISYFKILNQPDDETCGPTSLHAVYNYYHDFINLQQVIDEVTFLEEGGTLGNLLGIHALKRGYKAKMHSYNLNVFDPVWSTLTHDELIEKLKAQLKYKRGKKFENATHSYIEFLTRGGEIAFEDLTVDLIRKYLDRRRPILTGLSATYLYDCKREYANDEGRSVYDDLKGYPMGHFVVLTAIDENGIVSVSDPYQENPLSGENEYKVDVHRLINSILLGIVTYDANLLILEPTDKE</sequence>
<protein>
    <submittedName>
        <fullName evidence="1">C39 family peptidase</fullName>
    </submittedName>
</protein>
<accession>A0ABZ0IWA0</accession>
<name>A0ABZ0IWA0_9BACT</name>
<dbReference type="RefSeq" id="WP_317491948.1">
    <property type="nucleotide sequence ID" value="NZ_CP136051.1"/>
</dbReference>
<proteinExistence type="predicted"/>
<evidence type="ECO:0000313" key="2">
    <source>
        <dbReference type="Proteomes" id="UP001302349"/>
    </source>
</evidence>
<reference evidence="1 2" key="1">
    <citation type="journal article" date="2023" name="Microbiol. Resour. Announc.">
        <title>Complete Genome Sequence of Imperialibacter roseus strain P4T.</title>
        <authorList>
            <person name="Tizabi D.R."/>
            <person name="Bachvaroff T."/>
            <person name="Hill R.T."/>
        </authorList>
    </citation>
    <scope>NUCLEOTIDE SEQUENCE [LARGE SCALE GENOMIC DNA]</scope>
    <source>
        <strain evidence="1 2">P4T</strain>
    </source>
</reference>